<dbReference type="Proteomes" id="UP001338582">
    <property type="component" value="Chromosome 1"/>
</dbReference>
<dbReference type="EMBL" id="CP138894">
    <property type="protein sequence ID" value="WPK23973.1"/>
    <property type="molecule type" value="Genomic_DNA"/>
</dbReference>
<dbReference type="RefSeq" id="XP_062876357.1">
    <property type="nucleotide sequence ID" value="XM_063020287.1"/>
</dbReference>
<dbReference type="GeneID" id="88172291"/>
<evidence type="ECO:0000313" key="1">
    <source>
        <dbReference type="EMBL" id="WPK23973.1"/>
    </source>
</evidence>
<dbReference type="Pfam" id="PF05742">
    <property type="entry name" value="TANGO2"/>
    <property type="match status" value="1"/>
</dbReference>
<accession>A0AAX4H686</accession>
<proteinExistence type="predicted"/>
<name>A0AAX4H686_9ASCO</name>
<reference evidence="1 2" key="1">
    <citation type="submission" date="2023-10" db="EMBL/GenBank/DDBJ databases">
        <title>Draft Genome Sequence of Candida saopaulonensis from a very Premature Infant with Sepsis.</title>
        <authorList>
            <person name="Ning Y."/>
            <person name="Dai R."/>
            <person name="Xiao M."/>
            <person name="Xu Y."/>
            <person name="Yan Q."/>
            <person name="Zhang L."/>
        </authorList>
    </citation>
    <scope>NUCLEOTIDE SEQUENCE [LARGE SCALE GENOMIC DNA]</scope>
    <source>
        <strain evidence="1 2">19XY460</strain>
    </source>
</reference>
<protein>
    <recommendedName>
        <fullName evidence="3">DUF833-domain-containing protein</fullName>
    </recommendedName>
</protein>
<dbReference type="GO" id="GO:0005794">
    <property type="term" value="C:Golgi apparatus"/>
    <property type="evidence" value="ECO:0007669"/>
    <property type="project" value="TreeGrafter"/>
</dbReference>
<dbReference type="GO" id="GO:0007030">
    <property type="term" value="P:Golgi organization"/>
    <property type="evidence" value="ECO:0007669"/>
    <property type="project" value="TreeGrafter"/>
</dbReference>
<keyword evidence="2" id="KW-1185">Reference proteome</keyword>
<sequence length="317" mass="35731">MCILISTTSHPDYPLILLSNRDEYFGRPTQLANKRTLPNGTELLSPLDLGRKEHGTWIGVTSLGKLAVLVNYCEPNMTVSEVSRGILPIDYLSSDLDDDTWYTSLEESLSKKVCVRTSNVLNLIGGFTLVYGKLDIDETTGRIKPLNIISNRGDRGKIHAEHDLRGDLHQQIALQKTFSVSNSLYYEPWKKVDLACNSLSELVETSVFKGFSGEQLVEACFDVLSKDTFPREPNNDLLKLPETMKSLRESVFIPPLNCTPTSASPMLYGTRTQTVILLHKSRKLHYYERDLHSINDEKIEIKEQSYLFDLSPASDIS</sequence>
<dbReference type="GO" id="GO:0009306">
    <property type="term" value="P:protein secretion"/>
    <property type="evidence" value="ECO:0007669"/>
    <property type="project" value="TreeGrafter"/>
</dbReference>
<dbReference type="PANTHER" id="PTHR17985">
    <property type="entry name" value="SER/THR-RICH PROTEIN T10 IN DGCR REGION"/>
    <property type="match status" value="1"/>
</dbReference>
<dbReference type="KEGG" id="asau:88172291"/>
<dbReference type="AlphaFoldDB" id="A0AAX4H686"/>
<evidence type="ECO:0008006" key="3">
    <source>
        <dbReference type="Google" id="ProtNLM"/>
    </source>
</evidence>
<organism evidence="1 2">
    <name type="scientific">Australozyma saopauloensis</name>
    <dbReference type="NCBI Taxonomy" id="291208"/>
    <lineage>
        <taxon>Eukaryota</taxon>
        <taxon>Fungi</taxon>
        <taxon>Dikarya</taxon>
        <taxon>Ascomycota</taxon>
        <taxon>Saccharomycotina</taxon>
        <taxon>Pichiomycetes</taxon>
        <taxon>Metschnikowiaceae</taxon>
        <taxon>Australozyma</taxon>
    </lineage>
</organism>
<dbReference type="PANTHER" id="PTHR17985:SF8">
    <property type="entry name" value="TRANSPORT AND GOLGI ORGANIZATION PROTEIN 2 HOMOLOG"/>
    <property type="match status" value="1"/>
</dbReference>
<evidence type="ECO:0000313" key="2">
    <source>
        <dbReference type="Proteomes" id="UP001338582"/>
    </source>
</evidence>
<dbReference type="InterPro" id="IPR008551">
    <property type="entry name" value="TANGO2"/>
</dbReference>
<gene>
    <name evidence="1" type="ORF">PUMCH_001225</name>
</gene>